<keyword evidence="3" id="KW-0028">Amino-acid biosynthesis</keyword>
<dbReference type="PANTHER" id="PTHR23100:SF0">
    <property type="entry name" value="ARGININE BIOSYNTHESIS BIFUNCTIONAL PROTEIN ARGJ, MITOCHONDRIAL"/>
    <property type="match status" value="1"/>
</dbReference>
<evidence type="ECO:0000313" key="7">
    <source>
        <dbReference type="EMBL" id="MPN50342.1"/>
    </source>
</evidence>
<keyword evidence="4" id="KW-0808">Transferase</keyword>
<evidence type="ECO:0000256" key="1">
    <source>
        <dbReference type="ARBA" id="ARBA00006774"/>
    </source>
</evidence>
<evidence type="ECO:0000256" key="6">
    <source>
        <dbReference type="ARBA" id="ARBA00023315"/>
    </source>
</evidence>
<dbReference type="InterPro" id="IPR016117">
    <property type="entry name" value="ArgJ-like_dom_sf"/>
</dbReference>
<protein>
    <submittedName>
        <fullName evidence="7">Arginine biosynthesis bifunctional protein ArgJ</fullName>
    </submittedName>
</protein>
<dbReference type="InterPro" id="IPR042195">
    <property type="entry name" value="ArgJ_beta_C"/>
</dbReference>
<proteinExistence type="inferred from homology"/>
<dbReference type="GO" id="GO:0006592">
    <property type="term" value="P:ornithine biosynthetic process"/>
    <property type="evidence" value="ECO:0007669"/>
    <property type="project" value="TreeGrafter"/>
</dbReference>
<dbReference type="GO" id="GO:0004358">
    <property type="term" value="F:L-glutamate N-acetyltransferase activity, acting on acetyl-L-ornithine as donor"/>
    <property type="evidence" value="ECO:0007669"/>
    <property type="project" value="InterPro"/>
</dbReference>
<dbReference type="Pfam" id="PF01960">
    <property type="entry name" value="ArgJ"/>
    <property type="match status" value="1"/>
</dbReference>
<evidence type="ECO:0000256" key="4">
    <source>
        <dbReference type="ARBA" id="ARBA00022679"/>
    </source>
</evidence>
<sequence>MFASGLAAPAGAESFSLDTPAYAAFSAALLAVCEDLARQMAADGEGATRLITVNVSGAASAADADLAARTIANSPLVKTAVYGHDANWGRIAMAIGKSGAVFRQEDAAIDILGLPVCRGGLTVPFDEAEALRRFEQSEIIIDVDLGAGDASTTVWTCDLTHEYVTINGDYRS</sequence>
<evidence type="ECO:0000256" key="2">
    <source>
        <dbReference type="ARBA" id="ARBA00022571"/>
    </source>
</evidence>
<dbReference type="GO" id="GO:0006526">
    <property type="term" value="P:L-arginine biosynthetic process"/>
    <property type="evidence" value="ECO:0007669"/>
    <property type="project" value="UniProtKB-KW"/>
</dbReference>
<keyword evidence="6" id="KW-0012">Acyltransferase</keyword>
<dbReference type="AlphaFoldDB" id="A0A645IHM6"/>
<dbReference type="EMBL" id="VSSQ01114440">
    <property type="protein sequence ID" value="MPN50342.1"/>
    <property type="molecule type" value="Genomic_DNA"/>
</dbReference>
<dbReference type="FunFam" id="3.10.20.340:FF:000001">
    <property type="entry name" value="Arginine biosynthesis bifunctional protein ArgJ, chloroplastic"/>
    <property type="match status" value="1"/>
</dbReference>
<evidence type="ECO:0000256" key="3">
    <source>
        <dbReference type="ARBA" id="ARBA00022605"/>
    </source>
</evidence>
<comment type="similarity">
    <text evidence="1">Belongs to the ArgJ family.</text>
</comment>
<evidence type="ECO:0000256" key="5">
    <source>
        <dbReference type="ARBA" id="ARBA00022813"/>
    </source>
</evidence>
<comment type="caution">
    <text evidence="7">The sequence shown here is derived from an EMBL/GenBank/DDBJ whole genome shotgun (WGS) entry which is preliminary data.</text>
</comment>
<name>A0A645IHM6_9ZZZZ</name>
<dbReference type="Gene3D" id="3.10.20.340">
    <property type="entry name" value="ArgJ beta chain, C-terminal domain"/>
    <property type="match status" value="1"/>
</dbReference>
<dbReference type="SUPFAM" id="SSF56266">
    <property type="entry name" value="DmpA/ArgJ-like"/>
    <property type="match status" value="1"/>
</dbReference>
<dbReference type="HAMAP" id="MF_01106">
    <property type="entry name" value="ArgJ"/>
    <property type="match status" value="1"/>
</dbReference>
<keyword evidence="2" id="KW-0055">Arginine biosynthesis</keyword>
<accession>A0A645IHM6</accession>
<gene>
    <name evidence="7" type="primary">argJ_31</name>
    <name evidence="7" type="ORF">SDC9_197968</name>
</gene>
<dbReference type="PANTHER" id="PTHR23100">
    <property type="entry name" value="ARGININE BIOSYNTHESIS BIFUNCTIONAL PROTEIN ARGJ"/>
    <property type="match status" value="1"/>
</dbReference>
<reference evidence="7" key="1">
    <citation type="submission" date="2019-08" db="EMBL/GenBank/DDBJ databases">
        <authorList>
            <person name="Kucharzyk K."/>
            <person name="Murdoch R.W."/>
            <person name="Higgins S."/>
            <person name="Loffler F."/>
        </authorList>
    </citation>
    <scope>NUCLEOTIDE SEQUENCE</scope>
</reference>
<dbReference type="InterPro" id="IPR002813">
    <property type="entry name" value="Arg_biosynth_ArgJ"/>
</dbReference>
<dbReference type="GO" id="GO:0004042">
    <property type="term" value="F:L-glutamate N-acetyltransferase activity"/>
    <property type="evidence" value="ECO:0007669"/>
    <property type="project" value="TreeGrafter"/>
</dbReference>
<organism evidence="7">
    <name type="scientific">bioreactor metagenome</name>
    <dbReference type="NCBI Taxonomy" id="1076179"/>
    <lineage>
        <taxon>unclassified sequences</taxon>
        <taxon>metagenomes</taxon>
        <taxon>ecological metagenomes</taxon>
    </lineage>
</organism>
<keyword evidence="5" id="KW-0068">Autocatalytic cleavage</keyword>